<dbReference type="Proteomes" id="UP000248783">
    <property type="component" value="Unassembled WGS sequence"/>
</dbReference>
<gene>
    <name evidence="2" type="ORF">DNL40_10625</name>
</gene>
<feature type="region of interest" description="Disordered" evidence="1">
    <location>
        <begin position="56"/>
        <end position="81"/>
    </location>
</feature>
<proteinExistence type="predicted"/>
<reference evidence="2 3" key="1">
    <citation type="submission" date="2018-06" db="EMBL/GenBank/DDBJ databases">
        <title>Whole genome sequencing of a novel hydrocarbon degrading bacterial strain, PW21 isolated from oil contaminated produced water sample.</title>
        <authorList>
            <person name="Nagkirti P."/>
            <person name="Shaikh A."/>
            <person name="Gowdaman V."/>
            <person name="Engineer A.E."/>
            <person name="Dagar S."/>
            <person name="Dhakephalkar P.K."/>
        </authorList>
    </citation>
    <scope>NUCLEOTIDE SEQUENCE [LARGE SCALE GENOMIC DNA]</scope>
    <source>
        <strain evidence="2 3">PW21</strain>
    </source>
</reference>
<protein>
    <submittedName>
        <fullName evidence="2">Uncharacterized protein</fullName>
    </submittedName>
</protein>
<comment type="caution">
    <text evidence="2">The sequence shown here is derived from an EMBL/GenBank/DDBJ whole genome shotgun (WGS) entry which is preliminary data.</text>
</comment>
<sequence length="139" mass="14580">MPDDGATTSAVERTPSGVRPPTPPAVRWDPGARYRPSRLTAPAHCLETRAQTLPAGAAPGALSPAGAGQDARTAPAHLPGRLFRGPARRRAVFERDLWQPAPPRSLARSAALAEAVDRYRLGVLDTTGLVRAVGHVLAA</sequence>
<evidence type="ECO:0000313" key="2">
    <source>
        <dbReference type="EMBL" id="PZR52806.1"/>
    </source>
</evidence>
<evidence type="ECO:0000256" key="1">
    <source>
        <dbReference type="SAM" id="MobiDB-lite"/>
    </source>
</evidence>
<feature type="compositionally biased region" description="Low complexity" evidence="1">
    <location>
        <begin position="56"/>
        <end position="68"/>
    </location>
</feature>
<accession>A0A2W5WWX3</accession>
<feature type="compositionally biased region" description="Polar residues" evidence="1">
    <location>
        <begin position="1"/>
        <end position="11"/>
    </location>
</feature>
<dbReference type="RefSeq" id="WP_111251227.1">
    <property type="nucleotide sequence ID" value="NZ_QKWH01000007.1"/>
</dbReference>
<evidence type="ECO:0000313" key="3">
    <source>
        <dbReference type="Proteomes" id="UP000248783"/>
    </source>
</evidence>
<organism evidence="2 3">
    <name type="scientific">Xylanimonas oleitrophica</name>
    <dbReference type="NCBI Taxonomy" id="2607479"/>
    <lineage>
        <taxon>Bacteria</taxon>
        <taxon>Bacillati</taxon>
        <taxon>Actinomycetota</taxon>
        <taxon>Actinomycetes</taxon>
        <taxon>Micrococcales</taxon>
        <taxon>Promicromonosporaceae</taxon>
        <taxon>Xylanimonas</taxon>
    </lineage>
</organism>
<dbReference type="EMBL" id="QKWH01000007">
    <property type="protein sequence ID" value="PZR52806.1"/>
    <property type="molecule type" value="Genomic_DNA"/>
</dbReference>
<name>A0A2W5WWX3_9MICO</name>
<keyword evidence="3" id="KW-1185">Reference proteome</keyword>
<feature type="region of interest" description="Disordered" evidence="1">
    <location>
        <begin position="1"/>
        <end position="35"/>
    </location>
</feature>
<dbReference type="AlphaFoldDB" id="A0A2W5WWX3"/>